<dbReference type="AlphaFoldDB" id="A0A2S3HUP7"/>
<evidence type="ECO:0000313" key="1">
    <source>
        <dbReference type="EMBL" id="PAN30227.1"/>
    </source>
</evidence>
<reference evidence="1" key="1">
    <citation type="submission" date="2018-04" db="EMBL/GenBank/DDBJ databases">
        <title>WGS assembly of Panicum hallii.</title>
        <authorList>
            <person name="Lovell J."/>
            <person name="Jenkins J."/>
            <person name="Lowry D."/>
            <person name="Mamidi S."/>
            <person name="Sreedasyam A."/>
            <person name="Weng X."/>
            <person name="Barry K."/>
            <person name="Bonette J."/>
            <person name="Campitelli B."/>
            <person name="Daum C."/>
            <person name="Gordon S."/>
            <person name="Gould B."/>
            <person name="Lipzen A."/>
            <person name="Macqueen A."/>
            <person name="Palacio-Mejia J."/>
            <person name="Plott C."/>
            <person name="Shakirov E."/>
            <person name="Shu S."/>
            <person name="Yoshinaga Y."/>
            <person name="Zane M."/>
            <person name="Rokhsar D."/>
            <person name="Grimwood J."/>
            <person name="Schmutz J."/>
            <person name="Juenger T."/>
        </authorList>
    </citation>
    <scope>NUCLEOTIDE SEQUENCE [LARGE SCALE GENOMIC DNA]</scope>
    <source>
        <strain evidence="1">FIL2</strain>
    </source>
</reference>
<dbReference type="EMBL" id="CM008050">
    <property type="protein sequence ID" value="PAN30227.1"/>
    <property type="molecule type" value="Genomic_DNA"/>
</dbReference>
<proteinExistence type="predicted"/>
<accession>A0A2S3HUP7</accession>
<dbReference type="Gramene" id="PAN30227">
    <property type="protein sequence ID" value="PAN30227"/>
    <property type="gene ID" value="PAHAL_5G370500"/>
</dbReference>
<organism evidence="1">
    <name type="scientific">Panicum hallii</name>
    <dbReference type="NCBI Taxonomy" id="206008"/>
    <lineage>
        <taxon>Eukaryota</taxon>
        <taxon>Viridiplantae</taxon>
        <taxon>Streptophyta</taxon>
        <taxon>Embryophyta</taxon>
        <taxon>Tracheophyta</taxon>
        <taxon>Spermatophyta</taxon>
        <taxon>Magnoliopsida</taxon>
        <taxon>Liliopsida</taxon>
        <taxon>Poales</taxon>
        <taxon>Poaceae</taxon>
        <taxon>PACMAD clade</taxon>
        <taxon>Panicoideae</taxon>
        <taxon>Panicodae</taxon>
        <taxon>Paniceae</taxon>
        <taxon>Panicinae</taxon>
        <taxon>Panicum</taxon>
        <taxon>Panicum sect. Panicum</taxon>
    </lineage>
</organism>
<gene>
    <name evidence="1" type="ORF">PAHAL_5G370500</name>
</gene>
<dbReference type="Proteomes" id="UP000243499">
    <property type="component" value="Chromosome 5"/>
</dbReference>
<name>A0A2S3HUP7_9POAL</name>
<protein>
    <submittedName>
        <fullName evidence="1">Uncharacterized protein</fullName>
    </submittedName>
</protein>
<sequence>MHIPASTVAAFCIHRGPLHHDLYLVDPDLRLVGMAVGTHPGETGRSRGKGLLEERSRGKGLLEGKSRDLAGAGQEQRSLWPDEGRMIELRRTSTPTTFVEVRIYQLESLSKYIQEYLAGQPKKFLEFYICSAAAVTSDYNSVERRHISTYTVNLSYLG</sequence>